<organism evidence="2 3">
    <name type="scientific">Ammonifex thiophilus</name>
    <dbReference type="NCBI Taxonomy" id="444093"/>
    <lineage>
        <taxon>Bacteria</taxon>
        <taxon>Bacillati</taxon>
        <taxon>Bacillota</taxon>
        <taxon>Clostridia</taxon>
        <taxon>Thermoanaerobacterales</taxon>
        <taxon>Thermoanaerobacteraceae</taxon>
        <taxon>Ammonifex</taxon>
    </lineage>
</organism>
<keyword evidence="3" id="KW-1185">Reference proteome</keyword>
<accession>A0A3D8P2S0</accession>
<comment type="caution">
    <text evidence="2">The sequence shown here is derived from an EMBL/GenBank/DDBJ whole genome shotgun (WGS) entry which is preliminary data.</text>
</comment>
<dbReference type="EMBL" id="QSLN01000008">
    <property type="protein sequence ID" value="RDV82894.1"/>
    <property type="molecule type" value="Genomic_DNA"/>
</dbReference>
<proteinExistence type="predicted"/>
<reference evidence="2 3" key="1">
    <citation type="submission" date="2018-08" db="EMBL/GenBank/DDBJ databases">
        <title>Form III RuBisCO-mediated autotrophy in Thermodesulfobium bacteria.</title>
        <authorList>
            <person name="Toshchakov S.V."/>
            <person name="Kublanov I.V."/>
            <person name="Frolov E."/>
            <person name="Bonch-Osmolovskaya E.A."/>
            <person name="Tourova T.P."/>
            <person name="Chernych N.A."/>
            <person name="Lebedinsky A.V."/>
        </authorList>
    </citation>
    <scope>NUCLEOTIDE SEQUENCE [LARGE SCALE GENOMIC DNA]</scope>
    <source>
        <strain evidence="2 3">SR</strain>
    </source>
</reference>
<dbReference type="Proteomes" id="UP000256329">
    <property type="component" value="Unassembled WGS sequence"/>
</dbReference>
<name>A0A3D8P2S0_9THEO</name>
<dbReference type="AlphaFoldDB" id="A0A3D8P2S0"/>
<keyword evidence="1" id="KW-0175">Coiled coil</keyword>
<evidence type="ECO:0000313" key="3">
    <source>
        <dbReference type="Proteomes" id="UP000256329"/>
    </source>
</evidence>
<dbReference type="RefSeq" id="WP_115792735.1">
    <property type="nucleotide sequence ID" value="NZ_QSLN01000008.1"/>
</dbReference>
<gene>
    <name evidence="2" type="ORF">DXX99_06740</name>
</gene>
<dbReference type="OrthoDB" id="10014264at2"/>
<evidence type="ECO:0000256" key="1">
    <source>
        <dbReference type="SAM" id="Coils"/>
    </source>
</evidence>
<protein>
    <submittedName>
        <fullName evidence="2">Uncharacterized protein</fullName>
    </submittedName>
</protein>
<sequence>MYRWQEIQDHLNRLRQEINNISQMVMQLSQAESQAQNQLARLSQTEGMNSQQLQRIHQICLSLHNEINALASATQAMMPGAAMPGQWGGMGTQTWTPGMSYGGSMAYRTEETSIRSDVGNLEQKRDL</sequence>
<feature type="coiled-coil region" evidence="1">
    <location>
        <begin position="11"/>
        <end position="45"/>
    </location>
</feature>
<evidence type="ECO:0000313" key="2">
    <source>
        <dbReference type="EMBL" id="RDV82894.1"/>
    </source>
</evidence>